<evidence type="ECO:0000313" key="4">
    <source>
        <dbReference type="Proteomes" id="UP001226720"/>
    </source>
</evidence>
<keyword evidence="3" id="KW-0413">Isomerase</keyword>
<dbReference type="SUPFAM" id="SSF51735">
    <property type="entry name" value="NAD(P)-binding Rossmann-fold domains"/>
    <property type="match status" value="1"/>
</dbReference>
<dbReference type="Pfam" id="PF01370">
    <property type="entry name" value="Epimerase"/>
    <property type="match status" value="1"/>
</dbReference>
<dbReference type="GeneID" id="301325706"/>
<dbReference type="InterPro" id="IPR036291">
    <property type="entry name" value="NAD(P)-bd_dom_sf"/>
</dbReference>
<evidence type="ECO:0000256" key="1">
    <source>
        <dbReference type="ARBA" id="ARBA00007637"/>
    </source>
</evidence>
<gene>
    <name evidence="3" type="ORF">QO000_001660</name>
</gene>
<dbReference type="EC" id="5.1.3.2" evidence="3"/>
<feature type="domain" description="NAD-dependent epimerase/dehydratase" evidence="2">
    <location>
        <begin position="3"/>
        <end position="234"/>
    </location>
</feature>
<dbReference type="GO" id="GO:0003978">
    <property type="term" value="F:UDP-glucose 4-epimerase activity"/>
    <property type="evidence" value="ECO:0007669"/>
    <property type="project" value="UniProtKB-EC"/>
</dbReference>
<evidence type="ECO:0000313" key="3">
    <source>
        <dbReference type="EMBL" id="MDQ0482691.1"/>
    </source>
</evidence>
<dbReference type="Gene3D" id="3.90.25.10">
    <property type="entry name" value="UDP-galactose 4-epimerase, domain 1"/>
    <property type="match status" value="1"/>
</dbReference>
<comment type="caution">
    <text evidence="3">The sequence shown here is derived from an EMBL/GenBank/DDBJ whole genome shotgun (WGS) entry which is preliminary data.</text>
</comment>
<accession>A0ABU0K044</accession>
<name>A0ABU0K044_9BACL</name>
<comment type="similarity">
    <text evidence="1">Belongs to the NAD(P)-dependent epimerase/dehydratase family.</text>
</comment>
<dbReference type="InterPro" id="IPR001509">
    <property type="entry name" value="Epimerase_deHydtase"/>
</dbReference>
<dbReference type="EMBL" id="JAUSWM010000002">
    <property type="protein sequence ID" value="MDQ0482691.1"/>
    <property type="molecule type" value="Genomic_DNA"/>
</dbReference>
<organism evidence="3 4">
    <name type="scientific">Guptibacillus hwajinpoensis</name>
    <dbReference type="NCBI Taxonomy" id="208199"/>
    <lineage>
        <taxon>Bacteria</taxon>
        <taxon>Bacillati</taxon>
        <taxon>Bacillota</taxon>
        <taxon>Bacilli</taxon>
        <taxon>Bacillales</taxon>
        <taxon>Guptibacillaceae</taxon>
        <taxon>Guptibacillus</taxon>
    </lineage>
</organism>
<dbReference type="Gene3D" id="3.40.50.720">
    <property type="entry name" value="NAD(P)-binding Rossmann-like Domain"/>
    <property type="match status" value="1"/>
</dbReference>
<reference evidence="3" key="1">
    <citation type="submission" date="2023-07" db="EMBL/GenBank/DDBJ databases">
        <title>Genomic Encyclopedia of Type Strains, Phase IV (KMG-IV): sequencing the most valuable type-strain genomes for metagenomic binning, comparative biology and taxonomic classification.</title>
        <authorList>
            <person name="Goeker M."/>
        </authorList>
    </citation>
    <scope>NUCLEOTIDE SEQUENCE [LARGE SCALE GENOMIC DNA]</scope>
    <source>
        <strain evidence="3">JSM 076093</strain>
    </source>
</reference>
<protein>
    <submittedName>
        <fullName evidence="3">UDP-glucose 4-epimerase</fullName>
        <ecNumber evidence="3">5.1.3.2</ecNumber>
    </submittedName>
</protein>
<proteinExistence type="inferred from homology"/>
<dbReference type="PANTHER" id="PTHR43000">
    <property type="entry name" value="DTDP-D-GLUCOSE 4,6-DEHYDRATASE-RELATED"/>
    <property type="match status" value="1"/>
</dbReference>
<evidence type="ECO:0000259" key="2">
    <source>
        <dbReference type="Pfam" id="PF01370"/>
    </source>
</evidence>
<dbReference type="Proteomes" id="UP001226720">
    <property type="component" value="Unassembled WGS sequence"/>
</dbReference>
<sequence length="307" mass="34489">MKVLVTGGAGFIGSHIVDLLIEEGYKPVVIDNLSTGNPEFLQENVSIYKEDISSVKLEEIFARERPDVVIHHAAQVDVSRSLQNPYSDAQTNIIGTIRLLECCKKFNVKKIIYASSCAIYGDAGDISIKEEFPKMPISFYGISKYTPELYIKKFHKLYGLTYTILRYANVYGPRQTPKGEGGVVSIFIQNLKEGDQPTIFGDGQQTRDFVYVKDVARANLLALYDGDNETFNIGCNRETSINKLFQLITSLLNKQLTPVHSSKREGDIRNSRLDFTKAIQHLGWSPHYNLITGLKETIDYFGISLST</sequence>
<dbReference type="RefSeq" id="WP_301550457.1">
    <property type="nucleotide sequence ID" value="NZ_JAQRMZ010000001.1"/>
</dbReference>
<keyword evidence="4" id="KW-1185">Reference proteome</keyword>